<dbReference type="NCBIfam" id="NF008573">
    <property type="entry name" value="PRK11525.1"/>
    <property type="match status" value="1"/>
</dbReference>
<dbReference type="AlphaFoldDB" id="A0A2G9ZK87"/>
<feature type="coiled-coil region" evidence="1">
    <location>
        <begin position="114"/>
        <end position="143"/>
    </location>
</feature>
<evidence type="ECO:0000259" key="2">
    <source>
        <dbReference type="Pfam" id="PF02498"/>
    </source>
</evidence>
<dbReference type="Pfam" id="PF02498">
    <property type="entry name" value="Bro-N"/>
    <property type="match status" value="1"/>
</dbReference>
<name>A0A2G9ZK87_9BACT</name>
<organism evidence="3 4">
    <name type="scientific">Candidatus Falkowbacteria bacterium CG23_combo_of_CG06-09_8_20_14_all_49_15</name>
    <dbReference type="NCBI Taxonomy" id="1974572"/>
    <lineage>
        <taxon>Bacteria</taxon>
        <taxon>Candidatus Falkowiibacteriota</taxon>
    </lineage>
</organism>
<keyword evidence="1" id="KW-0175">Coiled coil</keyword>
<gene>
    <name evidence="3" type="ORF">COX22_03625</name>
</gene>
<proteinExistence type="predicted"/>
<evidence type="ECO:0000256" key="1">
    <source>
        <dbReference type="SAM" id="Coils"/>
    </source>
</evidence>
<dbReference type="InterPro" id="IPR003497">
    <property type="entry name" value="BRO_N_domain"/>
</dbReference>
<evidence type="ECO:0000313" key="4">
    <source>
        <dbReference type="Proteomes" id="UP000230729"/>
    </source>
</evidence>
<evidence type="ECO:0000313" key="3">
    <source>
        <dbReference type="EMBL" id="PIP33585.1"/>
    </source>
</evidence>
<sequence length="280" mass="32094">MDQALTQIHQDLELIKKVSNDQEAIEFWLARELMPLLGYSTWRQFSEAIERAKEACKISGQPVDNHFLPAPAKSTGGRPKEDYFLTRYACYLIAQNGDPRKPQIALAQTYFASQTRKQELMEQRETENKRLEARAKLKETESKIESTVYTRGIKLSVEFATFKNKHIEALYGGIPASQLKKIRKIPSGRSLADFDSQVELKAKDFALAMTDHNIKEQNIVGKEAMNQEVVKNSKETRQALLNRGIRPELIKPEEDLKAIESRRKKEAKEIKGKQADKFLK</sequence>
<protein>
    <submittedName>
        <fullName evidence="3">DNA damage-inducible protein D</fullName>
    </submittedName>
</protein>
<dbReference type="Proteomes" id="UP000230729">
    <property type="component" value="Unassembled WGS sequence"/>
</dbReference>
<comment type="caution">
    <text evidence="3">The sequence shown here is derived from an EMBL/GenBank/DDBJ whole genome shotgun (WGS) entry which is preliminary data.</text>
</comment>
<dbReference type="EMBL" id="PCSD01000088">
    <property type="protein sequence ID" value="PIP33585.1"/>
    <property type="molecule type" value="Genomic_DNA"/>
</dbReference>
<reference evidence="3 4" key="1">
    <citation type="submission" date="2017-09" db="EMBL/GenBank/DDBJ databases">
        <title>Depth-based differentiation of microbial function through sediment-hosted aquifers and enrichment of novel symbionts in the deep terrestrial subsurface.</title>
        <authorList>
            <person name="Probst A.J."/>
            <person name="Ladd B."/>
            <person name="Jarett J.K."/>
            <person name="Geller-Mcgrath D.E."/>
            <person name="Sieber C.M."/>
            <person name="Emerson J.B."/>
            <person name="Anantharaman K."/>
            <person name="Thomas B.C."/>
            <person name="Malmstrom R."/>
            <person name="Stieglmeier M."/>
            <person name="Klingl A."/>
            <person name="Woyke T."/>
            <person name="Ryan C.M."/>
            <person name="Banfield J.F."/>
        </authorList>
    </citation>
    <scope>NUCLEOTIDE SEQUENCE [LARGE SCALE GENOMIC DNA]</scope>
    <source>
        <strain evidence="3">CG23_combo_of_CG06-09_8_20_14_all_49_15</strain>
    </source>
</reference>
<feature type="domain" description="Bro-N" evidence="2">
    <location>
        <begin position="23"/>
        <end position="108"/>
    </location>
</feature>
<accession>A0A2G9ZK87</accession>